<dbReference type="OMA" id="WETARIY"/>
<dbReference type="InterPro" id="IPR016142">
    <property type="entry name" value="Citrate_synth-like_lrg_a-sub"/>
</dbReference>
<evidence type="ECO:0000256" key="1">
    <source>
        <dbReference type="RuleBase" id="RU000441"/>
    </source>
</evidence>
<keyword evidence="1" id="KW-0808">Transferase</keyword>
<reference evidence="2 3" key="1">
    <citation type="submission" date="2008-07" db="EMBL/GenBank/DDBJ databases">
        <authorList>
            <person name="El-Sayed N."/>
            <person name="Caler E."/>
            <person name="Inman J."/>
            <person name="Amedeo P."/>
            <person name="Hass B."/>
            <person name="Wortman J."/>
        </authorList>
    </citation>
    <scope>NUCLEOTIDE SEQUENCE [LARGE SCALE GENOMIC DNA]</scope>
    <source>
        <strain evidence="3">ATCC 50983 / TXsc</strain>
    </source>
</reference>
<dbReference type="PANTHER" id="PTHR11739:SF8">
    <property type="entry name" value="CITRATE SYNTHASE, MITOCHONDRIAL"/>
    <property type="match status" value="1"/>
</dbReference>
<dbReference type="PANTHER" id="PTHR11739">
    <property type="entry name" value="CITRATE SYNTHASE"/>
    <property type="match status" value="1"/>
</dbReference>
<dbReference type="Gene3D" id="1.10.230.10">
    <property type="entry name" value="Cytochrome P450-Terp, domain 2"/>
    <property type="match status" value="1"/>
</dbReference>
<dbReference type="InterPro" id="IPR036969">
    <property type="entry name" value="Citrate_synthase_sf"/>
</dbReference>
<evidence type="ECO:0000313" key="2">
    <source>
        <dbReference type="EMBL" id="EER11267.1"/>
    </source>
</evidence>
<dbReference type="GO" id="GO:0046912">
    <property type="term" value="F:acyltransferase activity, acyl groups converted into alkyl on transfer"/>
    <property type="evidence" value="ECO:0007669"/>
    <property type="project" value="InterPro"/>
</dbReference>
<dbReference type="GO" id="GO:0005975">
    <property type="term" value="P:carbohydrate metabolic process"/>
    <property type="evidence" value="ECO:0007669"/>
    <property type="project" value="TreeGrafter"/>
</dbReference>
<accession>C5KW76</accession>
<protein>
    <recommendedName>
        <fullName evidence="1">Citrate synthase</fullName>
    </recommendedName>
</protein>
<dbReference type="Pfam" id="PF00285">
    <property type="entry name" value="Citrate_synt"/>
    <property type="match status" value="1"/>
</dbReference>
<organism evidence="3">
    <name type="scientific">Perkinsus marinus (strain ATCC 50983 / TXsc)</name>
    <dbReference type="NCBI Taxonomy" id="423536"/>
    <lineage>
        <taxon>Eukaryota</taxon>
        <taxon>Sar</taxon>
        <taxon>Alveolata</taxon>
        <taxon>Perkinsozoa</taxon>
        <taxon>Perkinsea</taxon>
        <taxon>Perkinsida</taxon>
        <taxon>Perkinsidae</taxon>
        <taxon>Perkinsus</taxon>
    </lineage>
</organism>
<dbReference type="InterPro" id="IPR016143">
    <property type="entry name" value="Citrate_synth-like_sm_a-sub"/>
</dbReference>
<name>C5KW76_PERM5</name>
<dbReference type="InterPro" id="IPR002020">
    <property type="entry name" value="Citrate_synthase"/>
</dbReference>
<dbReference type="InParanoid" id="C5KW76"/>
<dbReference type="SUPFAM" id="SSF48256">
    <property type="entry name" value="Citrate synthase"/>
    <property type="match status" value="1"/>
</dbReference>
<dbReference type="GO" id="GO:0005759">
    <property type="term" value="C:mitochondrial matrix"/>
    <property type="evidence" value="ECO:0007669"/>
    <property type="project" value="TreeGrafter"/>
</dbReference>
<dbReference type="PRINTS" id="PR00143">
    <property type="entry name" value="CITRTSNTHASE"/>
</dbReference>
<dbReference type="AlphaFoldDB" id="C5KW76"/>
<keyword evidence="3" id="KW-1185">Reference proteome</keyword>
<comment type="similarity">
    <text evidence="1">Belongs to the citrate synthase family.</text>
</comment>
<sequence length="234" mass="26620">MHPMTQLSIGVLAFQPYSTFSEGYYNGDLKKDEYWETARIYHRSYHDKENYISPDFNRDWAANFVHMLGVNDNHHHHHDDDPLFEDVMRLYMLLHADHEGALADPYYAFAAGVCGLAGPLHGIANQESLEWLESCMDYLNGEVPSKENVVDPRYLLEREFCLKYPSDDPMVQLCAIAFEAVPDVLSKAGKVRNPNPNVDAHSGVMLKHFGLIEADFYTVIFALSRCMGLMAQLG</sequence>
<proteinExistence type="inferred from homology"/>
<dbReference type="RefSeq" id="XP_002779472.1">
    <property type="nucleotide sequence ID" value="XM_002779426.1"/>
</dbReference>
<gene>
    <name evidence="2" type="ORF">Pmar_PMAR026761</name>
</gene>
<dbReference type="Gene3D" id="1.10.580.10">
    <property type="entry name" value="Citrate Synthase, domain 1"/>
    <property type="match status" value="1"/>
</dbReference>
<dbReference type="Proteomes" id="UP000007800">
    <property type="component" value="Unassembled WGS sequence"/>
</dbReference>
<dbReference type="GeneID" id="9057119"/>
<dbReference type="OrthoDB" id="8017587at2759"/>
<evidence type="ECO:0000313" key="3">
    <source>
        <dbReference type="Proteomes" id="UP000007800"/>
    </source>
</evidence>
<dbReference type="EMBL" id="GG676966">
    <property type="protein sequence ID" value="EER11267.1"/>
    <property type="molecule type" value="Genomic_DNA"/>
</dbReference>
<dbReference type="GO" id="GO:0006099">
    <property type="term" value="P:tricarboxylic acid cycle"/>
    <property type="evidence" value="ECO:0007669"/>
    <property type="project" value="TreeGrafter"/>
</dbReference>